<dbReference type="Gene3D" id="2.130.10.10">
    <property type="entry name" value="YVTN repeat-like/Quinoprotein amine dehydrogenase"/>
    <property type="match status" value="1"/>
</dbReference>
<dbReference type="SUPFAM" id="SSF63825">
    <property type="entry name" value="YWTD domain"/>
    <property type="match status" value="1"/>
</dbReference>
<proteinExistence type="predicted"/>
<organism evidence="2 3">
    <name type="scientific">Croceimicrobium hydrocarbonivorans</name>
    <dbReference type="NCBI Taxonomy" id="2761580"/>
    <lineage>
        <taxon>Bacteria</taxon>
        <taxon>Pseudomonadati</taxon>
        <taxon>Bacteroidota</taxon>
        <taxon>Flavobacteriia</taxon>
        <taxon>Flavobacteriales</taxon>
        <taxon>Owenweeksiaceae</taxon>
        <taxon>Croceimicrobium</taxon>
    </lineage>
</organism>
<gene>
    <name evidence="2" type="ORF">H4K34_15030</name>
</gene>
<keyword evidence="3" id="KW-1185">Reference proteome</keyword>
<feature type="chain" id="PRO_5028865397" description="Lipoprotein" evidence="1">
    <location>
        <begin position="21"/>
        <end position="331"/>
    </location>
</feature>
<keyword evidence="1" id="KW-0732">Signal</keyword>
<evidence type="ECO:0000313" key="3">
    <source>
        <dbReference type="Proteomes" id="UP000516305"/>
    </source>
</evidence>
<dbReference type="AlphaFoldDB" id="A0A7H0VD77"/>
<dbReference type="KEGG" id="chyd:H4K34_15030"/>
<dbReference type="RefSeq" id="WP_210758209.1">
    <property type="nucleotide sequence ID" value="NZ_CP060139.1"/>
</dbReference>
<protein>
    <recommendedName>
        <fullName evidence="4">Lipoprotein</fullName>
    </recommendedName>
</protein>
<dbReference type="PROSITE" id="PS51257">
    <property type="entry name" value="PROKAR_LIPOPROTEIN"/>
    <property type="match status" value="1"/>
</dbReference>
<reference evidence="2 3" key="1">
    <citation type="submission" date="2020-08" db="EMBL/GenBank/DDBJ databases">
        <title>Croceimicrobium hydrocarbonivorans gen. nov., sp. nov., a novel marine bacterium isolated from a bacterial consortium that degrades polyethylene terephthalate.</title>
        <authorList>
            <person name="Liu R."/>
        </authorList>
    </citation>
    <scope>NUCLEOTIDE SEQUENCE [LARGE SCALE GENOMIC DNA]</scope>
    <source>
        <strain evidence="2 3">A20-9</strain>
    </source>
</reference>
<accession>A0A7H0VD77</accession>
<feature type="signal peptide" evidence="1">
    <location>
        <begin position="1"/>
        <end position="20"/>
    </location>
</feature>
<dbReference type="InterPro" id="IPR015943">
    <property type="entry name" value="WD40/YVTN_repeat-like_dom_sf"/>
</dbReference>
<evidence type="ECO:0000256" key="1">
    <source>
        <dbReference type="SAM" id="SignalP"/>
    </source>
</evidence>
<evidence type="ECO:0008006" key="4">
    <source>
        <dbReference type="Google" id="ProtNLM"/>
    </source>
</evidence>
<dbReference type="EMBL" id="CP060139">
    <property type="protein sequence ID" value="QNR23675.1"/>
    <property type="molecule type" value="Genomic_DNA"/>
</dbReference>
<dbReference type="Proteomes" id="UP000516305">
    <property type="component" value="Chromosome"/>
</dbReference>
<evidence type="ECO:0000313" key="2">
    <source>
        <dbReference type="EMBL" id="QNR23675.1"/>
    </source>
</evidence>
<sequence>MGKKLSLFIVLALLSAACQKEFGPQAVNGSVVVPDSTSVVIVNEGNFMWGNAGLGQYDPEEERYADGLFQSANNKALGDVLQEVHKIEDRYYLVLNGSNKLLICDEYWREIKSIEAKGAPRNLYFWQQSLWLNDLYLNAIGHYDIEGNLLAEFNSAKPSFKILDWQDKLLLAQKRKLEAYDPSGDSLYSLASFSQDLEDLIVFQNALYLAFADGRIERWADPDSNRILVDQIAIESGSLVLNSNHSEFFSYDGEHIRSHHFNGSFQSEIITSLECQNFYGLDFHAPSSSLYLFDARQFVQPHSVRRIDRASGALLDEFRAGALPNGLVREW</sequence>
<name>A0A7H0VD77_9FLAO</name>